<dbReference type="EMBL" id="CAJVPT010000225">
    <property type="protein sequence ID" value="CAG8440985.1"/>
    <property type="molecule type" value="Genomic_DNA"/>
</dbReference>
<proteinExistence type="predicted"/>
<gene>
    <name evidence="1" type="ORF">ACOLOM_LOCUS225</name>
</gene>
<dbReference type="Proteomes" id="UP000789525">
    <property type="component" value="Unassembled WGS sequence"/>
</dbReference>
<organism evidence="1 2">
    <name type="scientific">Acaulospora colombiana</name>
    <dbReference type="NCBI Taxonomy" id="27376"/>
    <lineage>
        <taxon>Eukaryota</taxon>
        <taxon>Fungi</taxon>
        <taxon>Fungi incertae sedis</taxon>
        <taxon>Mucoromycota</taxon>
        <taxon>Glomeromycotina</taxon>
        <taxon>Glomeromycetes</taxon>
        <taxon>Diversisporales</taxon>
        <taxon>Acaulosporaceae</taxon>
        <taxon>Acaulospora</taxon>
    </lineage>
</organism>
<evidence type="ECO:0000313" key="2">
    <source>
        <dbReference type="Proteomes" id="UP000789525"/>
    </source>
</evidence>
<reference evidence="1" key="1">
    <citation type="submission" date="2021-06" db="EMBL/GenBank/DDBJ databases">
        <authorList>
            <person name="Kallberg Y."/>
            <person name="Tangrot J."/>
            <person name="Rosling A."/>
        </authorList>
    </citation>
    <scope>NUCLEOTIDE SEQUENCE</scope>
    <source>
        <strain evidence="1">CL356</strain>
    </source>
</reference>
<keyword evidence="2" id="KW-1185">Reference proteome</keyword>
<protein>
    <submittedName>
        <fullName evidence="1">12751_t:CDS:1</fullName>
    </submittedName>
</protein>
<comment type="caution">
    <text evidence="1">The sequence shown here is derived from an EMBL/GenBank/DDBJ whole genome shotgun (WGS) entry which is preliminary data.</text>
</comment>
<evidence type="ECO:0000313" key="1">
    <source>
        <dbReference type="EMBL" id="CAG8440985.1"/>
    </source>
</evidence>
<name>A0ACA9JXM6_9GLOM</name>
<accession>A0ACA9JXM6</accession>
<sequence length="716" mass="78181">MSSLLARVLFHGTKRNPSILNSIRNARFPHRHFASESNTGKQNLIEKIVQKYALDLSPGQKVKSGDFVTIQPEHVMTHDNTAVVMSKFKNIGAKSIKFPRQLVFTLDHNVQDKSEKNLTKYATIEKFAEANNVDFYPAGRGIGHQIVVEEGYAFPYTMTVASDSHSNMYGGIGCLGTPIVRTDAAAIWATGKTWWQIPPVVKVEFKGQLPDGVTGKDVIITLCGMFNKDEVLNCAIEFVGEQSIRGISIEDRLAISNMTTEWGALVGMFPVDDVTIRWLRNRVRKLELTRFENKNLKAIADNEPFIHPRINHSRIDEIERNPLRPSPDSYYSKHLTLDLSTVSPYASGPNSVKVSTSLAELEKKDIAIQKAYLVSCVNSRAADLKAAAEVIKGRRVADGVEFYIAAASSEVQNDAEKSGDWQTLIDAGAKVLPPGCGPCIGLGAGLLKDGEVGISATNRNFKGRMGSPNALAYLASPAVVAASAVAGKVASPAYLSTSVSVHARTQTPKISYVLNPNAQFTASPSSASVEKVIPGFPETIKGQLLYCHADNLNTDGIYPGKYTYVDELRPEDMAKVVMENYDPKFAKMVIKGDVLVGGFNFGSGSSREQAAVALKASGITLVLAGSFSETFKRNSINNALLCLEAPDLLHLLRDIYKSDDLTTRTNLNAEIKVAEGKMIIRGLNESERVFNLSVLGKSVQELWVAGGLENWVRQRI</sequence>